<feature type="domain" description="F-box" evidence="1">
    <location>
        <begin position="23"/>
        <end position="78"/>
    </location>
</feature>
<dbReference type="CDD" id="cd22160">
    <property type="entry name" value="F-box_AtFBL13-like"/>
    <property type="match status" value="1"/>
</dbReference>
<dbReference type="Gene3D" id="1.20.1280.50">
    <property type="match status" value="1"/>
</dbReference>
<dbReference type="InterPro" id="IPR053197">
    <property type="entry name" value="F-box_SCFL_complex_component"/>
</dbReference>
<dbReference type="InterPro" id="IPR053781">
    <property type="entry name" value="F-box_AtFBL13-like"/>
</dbReference>
<keyword evidence="3" id="KW-1185">Reference proteome</keyword>
<protein>
    <recommendedName>
        <fullName evidence="1">F-box domain-containing protein</fullName>
    </recommendedName>
</protein>
<reference evidence="2" key="1">
    <citation type="submission" date="2023-07" db="EMBL/GenBank/DDBJ databases">
        <title>A chromosome-level genome assembly of Lolium multiflorum.</title>
        <authorList>
            <person name="Chen Y."/>
            <person name="Copetti D."/>
            <person name="Kolliker R."/>
            <person name="Studer B."/>
        </authorList>
    </citation>
    <scope>NUCLEOTIDE SEQUENCE</scope>
    <source>
        <strain evidence="2">02402/16</strain>
        <tissue evidence="2">Leaf</tissue>
    </source>
</reference>
<dbReference type="Proteomes" id="UP001231189">
    <property type="component" value="Unassembled WGS sequence"/>
</dbReference>
<comment type="caution">
    <text evidence="2">The sequence shown here is derived from an EMBL/GenBank/DDBJ whole genome shotgun (WGS) entry which is preliminary data.</text>
</comment>
<dbReference type="SUPFAM" id="SSF52047">
    <property type="entry name" value="RNI-like"/>
    <property type="match status" value="1"/>
</dbReference>
<dbReference type="Gene3D" id="3.80.10.10">
    <property type="entry name" value="Ribonuclease Inhibitor"/>
    <property type="match status" value="1"/>
</dbReference>
<sequence>MSADEARQMFQGMLISPPPVSGADRISALPDNVLQDILSLLTAQEAVRTCVLARSWRHLWRSITSLRILSPDTAWYDILSDDPEPARDLWKFVDNLLNLRDKRTELQTLDIKFGQFSQEDLPYVSLWIRSAVMCKVSSLTFHHIGPYLCLDSLHIASRHLRTVHLASVALMKDSFVDFASCPALEDFKLHECKICFLGISSTSLKHLSITGCIFCHYSHSRLHVSAPSLASLKLDALIGIAPIFENMLLLEMACVSLGNQGADFCCNDFMSGILCRADNACPTCADYPGDYVLLAAISSARHLELISKPENFIFARDLEHRPIFSNVKTLLLNEYWCEAPGCGRLARVLKNSPVLEKLTLELFSEGPDHKIEMKGSYRTMEGPPAISEHLKIVEVKCNAVDEKILEVLKFLRAFNIRFGSE</sequence>
<dbReference type="PANTHER" id="PTHR34223:SF24">
    <property type="entry name" value="F-BOX DOMAIN-CONTAINING PROTEIN"/>
    <property type="match status" value="1"/>
</dbReference>
<dbReference type="PANTHER" id="PTHR34223">
    <property type="entry name" value="OS11G0201299 PROTEIN"/>
    <property type="match status" value="1"/>
</dbReference>
<evidence type="ECO:0000313" key="3">
    <source>
        <dbReference type="Proteomes" id="UP001231189"/>
    </source>
</evidence>
<evidence type="ECO:0000259" key="1">
    <source>
        <dbReference type="PROSITE" id="PS50181"/>
    </source>
</evidence>
<dbReference type="InterPro" id="IPR032675">
    <property type="entry name" value="LRR_dom_sf"/>
</dbReference>
<evidence type="ECO:0000313" key="2">
    <source>
        <dbReference type="EMBL" id="KAK1614085.1"/>
    </source>
</evidence>
<proteinExistence type="predicted"/>
<dbReference type="PROSITE" id="PS50181">
    <property type="entry name" value="FBOX"/>
    <property type="match status" value="1"/>
</dbReference>
<dbReference type="InterPro" id="IPR001810">
    <property type="entry name" value="F-box_dom"/>
</dbReference>
<dbReference type="AlphaFoldDB" id="A0AAD8R373"/>
<dbReference type="EMBL" id="JAUUTY010000006">
    <property type="protein sequence ID" value="KAK1614085.1"/>
    <property type="molecule type" value="Genomic_DNA"/>
</dbReference>
<dbReference type="Pfam" id="PF00646">
    <property type="entry name" value="F-box"/>
    <property type="match status" value="1"/>
</dbReference>
<dbReference type="SUPFAM" id="SSF81383">
    <property type="entry name" value="F-box domain"/>
    <property type="match status" value="1"/>
</dbReference>
<organism evidence="2 3">
    <name type="scientific">Lolium multiflorum</name>
    <name type="common">Italian ryegrass</name>
    <name type="synonym">Lolium perenne subsp. multiflorum</name>
    <dbReference type="NCBI Taxonomy" id="4521"/>
    <lineage>
        <taxon>Eukaryota</taxon>
        <taxon>Viridiplantae</taxon>
        <taxon>Streptophyta</taxon>
        <taxon>Embryophyta</taxon>
        <taxon>Tracheophyta</taxon>
        <taxon>Spermatophyta</taxon>
        <taxon>Magnoliopsida</taxon>
        <taxon>Liliopsida</taxon>
        <taxon>Poales</taxon>
        <taxon>Poaceae</taxon>
        <taxon>BOP clade</taxon>
        <taxon>Pooideae</taxon>
        <taxon>Poodae</taxon>
        <taxon>Poeae</taxon>
        <taxon>Poeae Chloroplast Group 2 (Poeae type)</taxon>
        <taxon>Loliodinae</taxon>
        <taxon>Loliinae</taxon>
        <taxon>Lolium</taxon>
    </lineage>
</organism>
<dbReference type="InterPro" id="IPR036047">
    <property type="entry name" value="F-box-like_dom_sf"/>
</dbReference>
<name>A0AAD8R373_LOLMU</name>
<accession>A0AAD8R373</accession>
<gene>
    <name evidence="2" type="ORF">QYE76_019602</name>
</gene>